<feature type="compositionally biased region" description="Polar residues" evidence="1">
    <location>
        <begin position="1234"/>
        <end position="1245"/>
    </location>
</feature>
<dbReference type="EMBL" id="LBVC01000073">
    <property type="protein sequence ID" value="KKQ76399.1"/>
    <property type="molecule type" value="Genomic_DNA"/>
</dbReference>
<evidence type="ECO:0000256" key="1">
    <source>
        <dbReference type="SAM" id="MobiDB-lite"/>
    </source>
</evidence>
<evidence type="ECO:0000313" key="3">
    <source>
        <dbReference type="Proteomes" id="UP000034324"/>
    </source>
</evidence>
<dbReference type="Proteomes" id="UP000034324">
    <property type="component" value="Unassembled WGS sequence"/>
</dbReference>
<gene>
    <name evidence="2" type="ORF">US99_C0073G0001</name>
</gene>
<evidence type="ECO:0000313" key="2">
    <source>
        <dbReference type="EMBL" id="KKQ76399.1"/>
    </source>
</evidence>
<reference evidence="2 3" key="1">
    <citation type="journal article" date="2015" name="Nature">
        <title>rRNA introns, odd ribosomes, and small enigmatic genomes across a large radiation of phyla.</title>
        <authorList>
            <person name="Brown C.T."/>
            <person name="Hug L.A."/>
            <person name="Thomas B.C."/>
            <person name="Sharon I."/>
            <person name="Castelle C.J."/>
            <person name="Singh A."/>
            <person name="Wilkins M.J."/>
            <person name="Williams K.H."/>
            <person name="Banfield J.F."/>
        </authorList>
    </citation>
    <scope>NUCLEOTIDE SEQUENCE [LARGE SCALE GENOMIC DNA]</scope>
</reference>
<sequence length="1459" mass="146276">LMAEVFVSGHYVYMSAWYSTGTCSSSDATGCELMVFDISGIEATSVMAHSLEAGSLQVRDNAIINNQLTVGGGLNIGNGGLFSGGSVGIGVTTASSALYVQQLGTGPAASFIGGNIGIGTSTTSSTLQIVGNSVIGFAPSASGPSSGLAVSGNVGIGITTANSTLSVAGGAHIGSLRQGIAAPTDGLFVDGNVGIGATTSNNLLDVWGATNITGNLTLGGVSLVSDGTATAPSYSFSGDTNTGIFRPGTDALGLSTGGSSRLTVTAAGLVGIGTTSPAASFQVNSGANSTVINSSGNVGIGTTSPRMPLEVVGNGTYSALFTNGNIGIGTSIANGSLIIGSGGPSGTGNVGIGLTGFAYPSFKLQVAGNIGPDQGPTIAATTQTATTIDTTGTVGQGSSVAIGPDGFPIISYGVATSSIRVTKCGNAACSSGNTSTVLASGNNYNQETSVVIGTDGLPLVGYLINTGGSGSVTIVKCGNASCSAGNTSTVVFSTEAAPGPDYVSIAIGTNGNPVVAYSRSSSTTRLISCGNASCSAGNIDTSIGSGNDRPPIKAVIGTDGFPLIPFVNASDATFHVVHCGNAGCTSGNTNTTVDSGATNGGFSGGVAIGSDGLPIISYYNNSALDLIVIHCGNISCSSGNIKTSVDTENNVGSWSSMTIGTDGLAIIAFSDDTNLDLRVFHCSNIACTTGTATSIDTANNVGTNSSIAIGTDGLPFISFYDSSSGDARVIKCATVSCNATTGTALTGGSSLGNWMPNSRSFGAAFETVNTYQIANPSTFQRLSILSGGAERLSINPQGNVGIGTSAANGLLDIQKALFGAPSLTGKYLSISASTFTDQTTASSGTATNMAFNSIAQPTLAAANAPVTTTNAYSFYLAGAPVSGTNELVNNSIALGIAAGAVGTGTTASYGLYVNAQTGAASNYGAVFATGNVGIGFTSPGSNLDVFNTTSSSDVNILRVLSNVGGTGTVKFRVDSDGDVFSDGGTAMGTPADVAENYPVLDEAIEAGDLVTTSDIPSDIKNKYGELQPYIEKSKLPYQNNLIGIISTKPGVLLSANTEGKSVALAGRVPVKVSTENGLIEAGDYLTSSSTPGVAMKATRAGAVVGKALESFACQATSEESKPTSEVCQGKILVFVNVSFADPGNFFASLSLDNEGNLIIPKLKTGSIILDPFLATASAQLTEDPAYQNPGPILSSNQNSFDVGGKIVSLEDRIKSLETRVKEQDATVSAKLAEATSSAQTTSGESGPTPEVNLTPPDILLATGSATLANLKVTSEATFSGMLAAYDLNISNSFKSLGETTLGKTLIAGDLIVDGMLSITGSSLSNLSILYIQNSPLAEGLDIFNGKVTIDKEGNIQTQGKITASEVETNKLTISNTQIASSSATLAASIGTGTLPANTIKITIPSTLVTLSSKIFITPTTSTDKVLSVTNIIAGESFDVSLVSPGPDEIKFNWWIVQTE</sequence>
<name>A0A0G0MRT3_9BACT</name>
<organism evidence="2 3">
    <name type="scientific">Candidatus Daviesbacteria bacterium GW2011_GWF2_38_6</name>
    <dbReference type="NCBI Taxonomy" id="1618432"/>
    <lineage>
        <taxon>Bacteria</taxon>
        <taxon>Candidatus Daviesiibacteriota</taxon>
    </lineage>
</organism>
<proteinExistence type="predicted"/>
<protein>
    <submittedName>
        <fullName evidence="2">Uncharacterized protein</fullName>
    </submittedName>
</protein>
<dbReference type="PATRIC" id="fig|1618432.3.peg.862"/>
<comment type="caution">
    <text evidence="2">The sequence shown here is derived from an EMBL/GenBank/DDBJ whole genome shotgun (WGS) entry which is preliminary data.</text>
</comment>
<accession>A0A0G0MRT3</accession>
<feature type="region of interest" description="Disordered" evidence="1">
    <location>
        <begin position="1227"/>
        <end position="1254"/>
    </location>
</feature>
<dbReference type="Gene3D" id="2.40.300.10">
    <property type="entry name" value="Head decoration protein D"/>
    <property type="match status" value="1"/>
</dbReference>
<feature type="non-terminal residue" evidence="2">
    <location>
        <position position="1"/>
    </location>
</feature>